<dbReference type="FunFam" id="3.20.20.70:FF:000004">
    <property type="entry name" value="Ribulose-phosphate 3-epimerase"/>
    <property type="match status" value="1"/>
</dbReference>
<dbReference type="NCBIfam" id="NF004076">
    <property type="entry name" value="PRK05581.1-4"/>
    <property type="match status" value="1"/>
</dbReference>
<dbReference type="Pfam" id="PF00834">
    <property type="entry name" value="Ribul_P_3_epim"/>
    <property type="match status" value="1"/>
</dbReference>
<feature type="binding site" evidence="13">
    <location>
        <position position="176"/>
    </location>
    <ligand>
        <name>a divalent metal cation</name>
        <dbReference type="ChEBI" id="CHEBI:60240"/>
    </ligand>
</feature>
<proteinExistence type="inferred from homology"/>
<comment type="cofactor">
    <cofactor evidence="3">
        <name>Co(2+)</name>
        <dbReference type="ChEBI" id="CHEBI:48828"/>
    </cofactor>
</comment>
<evidence type="ECO:0000256" key="14">
    <source>
        <dbReference type="PIRSR" id="PIRSR001461-3"/>
    </source>
</evidence>
<keyword evidence="11" id="KW-0119">Carbohydrate metabolism</keyword>
<keyword evidence="13" id="KW-0464">Manganese</keyword>
<sequence>MTIEISSSLMCADLLNLESEILKLEKAGTDMFHMDIMDGHFVNNLALSIDLLKAIRSVSTTPLEAHLMVENPLNYIEKAKKAGADIISVHLESTPHIHKALKEIRECNMKAGIAINPGTSHLLIEPLLEETDFILTMAVNPGFAGQEFIKSTVNKVYKINEMLKENHLTNIKIEVDGNINSETIPPLYNAGARIFVGGTSGIFFGDRNYERNIENLKNSIK</sequence>
<dbReference type="RefSeq" id="WP_059031935.1">
    <property type="nucleotide sequence ID" value="NZ_BSDN01000003.1"/>
</dbReference>
<feature type="active site" description="Proton donor" evidence="12">
    <location>
        <position position="176"/>
    </location>
</feature>
<feature type="binding site" evidence="13">
    <location>
        <position position="35"/>
    </location>
    <ligand>
        <name>a divalent metal cation</name>
        <dbReference type="ChEBI" id="CHEBI:60240"/>
    </ligand>
</feature>
<dbReference type="GO" id="GO:0006098">
    <property type="term" value="P:pentose-phosphate shunt"/>
    <property type="evidence" value="ECO:0007669"/>
    <property type="project" value="UniProtKB-UniRule"/>
</dbReference>
<keyword evidence="13" id="KW-0862">Zinc</keyword>
<dbReference type="PROSITE" id="PS01085">
    <property type="entry name" value="RIBUL_P_3_EPIMER_1"/>
    <property type="match status" value="1"/>
</dbReference>
<dbReference type="InterPro" id="IPR013785">
    <property type="entry name" value="Aldolase_TIM"/>
</dbReference>
<dbReference type="PANTHER" id="PTHR11749">
    <property type="entry name" value="RIBULOSE-5-PHOSPHATE-3-EPIMERASE"/>
    <property type="match status" value="1"/>
</dbReference>
<dbReference type="InterPro" id="IPR026019">
    <property type="entry name" value="Ribul_P_3_epim"/>
</dbReference>
<evidence type="ECO:0000256" key="4">
    <source>
        <dbReference type="ARBA" id="ARBA00001947"/>
    </source>
</evidence>
<dbReference type="NCBIfam" id="TIGR01163">
    <property type="entry name" value="rpe"/>
    <property type="match status" value="1"/>
</dbReference>
<evidence type="ECO:0000256" key="6">
    <source>
        <dbReference type="ARBA" id="ARBA00009541"/>
    </source>
</evidence>
<evidence type="ECO:0000256" key="3">
    <source>
        <dbReference type="ARBA" id="ARBA00001941"/>
    </source>
</evidence>
<dbReference type="CDD" id="cd00429">
    <property type="entry name" value="RPE"/>
    <property type="match status" value="1"/>
</dbReference>
<evidence type="ECO:0000256" key="10">
    <source>
        <dbReference type="NCBIfam" id="TIGR01163"/>
    </source>
</evidence>
<comment type="similarity">
    <text evidence="6 11">Belongs to the ribulose-phosphate 3-epimerase family.</text>
</comment>
<comment type="cofactor">
    <cofactor evidence="2">
        <name>Mn(2+)</name>
        <dbReference type="ChEBI" id="CHEBI:29035"/>
    </cofactor>
</comment>
<evidence type="ECO:0000256" key="5">
    <source>
        <dbReference type="ARBA" id="ARBA00001954"/>
    </source>
</evidence>
<feature type="binding site" evidence="14">
    <location>
        <position position="66"/>
    </location>
    <ligand>
        <name>substrate</name>
    </ligand>
</feature>
<dbReference type="OrthoDB" id="1645589at2"/>
<dbReference type="AlphaFoldDB" id="A0A0U9HD98"/>
<comment type="cofactor">
    <cofactor evidence="4">
        <name>Zn(2+)</name>
        <dbReference type="ChEBI" id="CHEBI:29105"/>
    </cofactor>
</comment>
<dbReference type="GO" id="GO:0005975">
    <property type="term" value="P:carbohydrate metabolic process"/>
    <property type="evidence" value="ECO:0007669"/>
    <property type="project" value="InterPro"/>
</dbReference>
<protein>
    <recommendedName>
        <fullName evidence="7 10">Ribulose-phosphate 3-epimerase</fullName>
        <ecNumber evidence="7 10">5.1.3.1</ecNumber>
    </recommendedName>
</protein>
<comment type="cofactor">
    <cofactor evidence="13">
        <name>a divalent metal cation</name>
        <dbReference type="ChEBI" id="CHEBI:60240"/>
    </cofactor>
    <text evidence="13">Binds 1 divalent metal cation per subunit.</text>
</comment>
<feature type="active site" description="Proton acceptor" evidence="12">
    <location>
        <position position="35"/>
    </location>
</feature>
<feature type="binding site" evidence="13">
    <location>
        <position position="33"/>
    </location>
    <ligand>
        <name>a divalent metal cation</name>
        <dbReference type="ChEBI" id="CHEBI:60240"/>
    </ligand>
</feature>
<evidence type="ECO:0000256" key="11">
    <source>
        <dbReference type="PIRNR" id="PIRNR001461"/>
    </source>
</evidence>
<feature type="binding site" evidence="13">
    <location>
        <position position="66"/>
    </location>
    <ligand>
        <name>a divalent metal cation</name>
        <dbReference type="ChEBI" id="CHEBI:60240"/>
    </ligand>
</feature>
<dbReference type="GO" id="GO:0005737">
    <property type="term" value="C:cytoplasm"/>
    <property type="evidence" value="ECO:0007669"/>
    <property type="project" value="UniProtKB-ARBA"/>
</dbReference>
<reference evidence="15" key="1">
    <citation type="journal article" date="2016" name="Genome Announc.">
        <title>Draft Genome Sequence of the Syntrophic Lactate-Degrading Bacterium Tepidanaerobacter syntrophicus JLT.</title>
        <authorList>
            <person name="Matsuura N."/>
            <person name="Ohashi A."/>
            <person name="Tourlousse D.M."/>
            <person name="Sekiguchi Y."/>
        </authorList>
    </citation>
    <scope>NUCLEOTIDE SEQUENCE [LARGE SCALE GENOMIC DNA]</scope>
    <source>
        <strain evidence="15">JL</strain>
    </source>
</reference>
<evidence type="ECO:0000313" key="15">
    <source>
        <dbReference type="EMBL" id="GAQ24784.1"/>
    </source>
</evidence>
<evidence type="ECO:0000256" key="1">
    <source>
        <dbReference type="ARBA" id="ARBA00001782"/>
    </source>
</evidence>
<gene>
    <name evidence="15" type="ORF">TSYNT_6164</name>
</gene>
<evidence type="ECO:0000256" key="13">
    <source>
        <dbReference type="PIRSR" id="PIRSR001461-2"/>
    </source>
</evidence>
<keyword evidence="13" id="KW-0170">Cobalt</keyword>
<dbReference type="STRING" id="224999.GCA_001485475_00790"/>
<name>A0A0U9HD98_9FIRM</name>
<keyword evidence="9 11" id="KW-0413">Isomerase</keyword>
<dbReference type="SUPFAM" id="SSF51366">
    <property type="entry name" value="Ribulose-phoshate binding barrel"/>
    <property type="match status" value="1"/>
</dbReference>
<dbReference type="Gene3D" id="3.20.20.70">
    <property type="entry name" value="Aldolase class I"/>
    <property type="match status" value="1"/>
</dbReference>
<dbReference type="Proteomes" id="UP000062160">
    <property type="component" value="Unassembled WGS sequence"/>
</dbReference>
<feature type="binding site" evidence="14">
    <location>
        <position position="8"/>
    </location>
    <ligand>
        <name>substrate</name>
    </ligand>
</feature>
<evidence type="ECO:0000256" key="9">
    <source>
        <dbReference type="ARBA" id="ARBA00023235"/>
    </source>
</evidence>
<dbReference type="InterPro" id="IPR000056">
    <property type="entry name" value="Ribul_P_3_epim-like"/>
</dbReference>
<evidence type="ECO:0000313" key="16">
    <source>
        <dbReference type="Proteomes" id="UP000062160"/>
    </source>
</evidence>
<organism evidence="15">
    <name type="scientific">Tepidanaerobacter syntrophicus</name>
    <dbReference type="NCBI Taxonomy" id="224999"/>
    <lineage>
        <taxon>Bacteria</taxon>
        <taxon>Bacillati</taxon>
        <taxon>Bacillota</taxon>
        <taxon>Clostridia</taxon>
        <taxon>Thermosediminibacterales</taxon>
        <taxon>Tepidanaerobacteraceae</taxon>
        <taxon>Tepidanaerobacter</taxon>
    </lineage>
</organism>
<evidence type="ECO:0000256" key="8">
    <source>
        <dbReference type="ARBA" id="ARBA00022723"/>
    </source>
</evidence>
<comment type="catalytic activity">
    <reaction evidence="1 11">
        <text>D-ribulose 5-phosphate = D-xylulose 5-phosphate</text>
        <dbReference type="Rhea" id="RHEA:13677"/>
        <dbReference type="ChEBI" id="CHEBI:57737"/>
        <dbReference type="ChEBI" id="CHEBI:58121"/>
        <dbReference type="EC" id="5.1.3.1"/>
    </reaction>
</comment>
<evidence type="ECO:0000256" key="7">
    <source>
        <dbReference type="ARBA" id="ARBA00013188"/>
    </source>
</evidence>
<keyword evidence="16" id="KW-1185">Reference proteome</keyword>
<dbReference type="GO" id="GO:0004750">
    <property type="term" value="F:D-ribulose-phosphate 3-epimerase activity"/>
    <property type="evidence" value="ECO:0007669"/>
    <property type="project" value="UniProtKB-UniRule"/>
</dbReference>
<comment type="cofactor">
    <cofactor evidence="5">
        <name>Fe(2+)</name>
        <dbReference type="ChEBI" id="CHEBI:29033"/>
    </cofactor>
</comment>
<dbReference type="InterPro" id="IPR011060">
    <property type="entry name" value="RibuloseP-bd_barrel"/>
</dbReference>
<accession>A0A0U9HD98</accession>
<feature type="binding site" evidence="14">
    <location>
        <begin position="142"/>
        <end position="145"/>
    </location>
    <ligand>
        <name>substrate</name>
    </ligand>
</feature>
<dbReference type="PIRSF" id="PIRSF001461">
    <property type="entry name" value="RPE"/>
    <property type="match status" value="1"/>
</dbReference>
<dbReference type="EC" id="5.1.3.1" evidence="7 10"/>
<keyword evidence="8 13" id="KW-0479">Metal-binding</keyword>
<dbReference type="SMR" id="A0A0U9HD98"/>
<feature type="binding site" evidence="14">
    <location>
        <begin position="198"/>
        <end position="199"/>
    </location>
    <ligand>
        <name>substrate</name>
    </ligand>
</feature>
<evidence type="ECO:0000256" key="12">
    <source>
        <dbReference type="PIRSR" id="PIRSR001461-1"/>
    </source>
</evidence>
<evidence type="ECO:0000256" key="2">
    <source>
        <dbReference type="ARBA" id="ARBA00001936"/>
    </source>
</evidence>
<dbReference type="EMBL" id="DF977000">
    <property type="protein sequence ID" value="GAQ24784.1"/>
    <property type="molecule type" value="Genomic_DNA"/>
</dbReference>
<dbReference type="GO" id="GO:0046872">
    <property type="term" value="F:metal ion binding"/>
    <property type="evidence" value="ECO:0007669"/>
    <property type="project" value="UniProtKB-KW"/>
</dbReference>